<sequence length="199" mass="22098">MPSRPSCLTCRPGSSSTWCARRWAVVADGFTLDADAFVASAVQRLDGLGEAMGESALRQAAVAGARVFQDDARLRAPVRSGVLARNIIIKHIPEQSEADRLQVYFVTVRHGSFGQDGDAFYWRWVEFGHQKSRPKAAGTSWAGHRAAMQLEFGSSRVAARPYMRPAFESRRDAALQAMRDRLREAVDAALQKFHQAYSR</sequence>
<evidence type="ECO:0008006" key="3">
    <source>
        <dbReference type="Google" id="ProtNLM"/>
    </source>
</evidence>
<dbReference type="Proteomes" id="UP000464787">
    <property type="component" value="Chromosome"/>
</dbReference>
<reference evidence="1 2" key="1">
    <citation type="submission" date="2020-01" db="EMBL/GenBank/DDBJ databases">
        <title>Genome sequencing of strain KACC 21265.</title>
        <authorList>
            <person name="Heo J."/>
            <person name="Kim S.-J."/>
            <person name="Kim J.-S."/>
            <person name="Hong S.-B."/>
            <person name="Kwon S.-W."/>
        </authorList>
    </citation>
    <scope>NUCLEOTIDE SEQUENCE [LARGE SCALE GENOMIC DNA]</scope>
    <source>
        <strain evidence="1 2">KACC 21265</strain>
    </source>
</reference>
<dbReference type="EMBL" id="CP047650">
    <property type="protein sequence ID" value="QHI99362.1"/>
    <property type="molecule type" value="Genomic_DNA"/>
</dbReference>
<name>A0A857J8M9_9BURK</name>
<dbReference type="KEGG" id="xyk:GT347_16075"/>
<dbReference type="Pfam" id="PF04883">
    <property type="entry name" value="HK97-gp10_like"/>
    <property type="match status" value="1"/>
</dbReference>
<dbReference type="NCBIfam" id="TIGR01725">
    <property type="entry name" value="phge_HK97_gp10"/>
    <property type="match status" value="1"/>
</dbReference>
<evidence type="ECO:0000313" key="1">
    <source>
        <dbReference type="EMBL" id="QHI99362.1"/>
    </source>
</evidence>
<evidence type="ECO:0000313" key="2">
    <source>
        <dbReference type="Proteomes" id="UP000464787"/>
    </source>
</evidence>
<gene>
    <name evidence="1" type="ORF">GT347_16075</name>
</gene>
<proteinExistence type="predicted"/>
<keyword evidence="2" id="KW-1185">Reference proteome</keyword>
<organism evidence="1 2">
    <name type="scientific">Xylophilus rhododendri</name>
    <dbReference type="NCBI Taxonomy" id="2697032"/>
    <lineage>
        <taxon>Bacteria</taxon>
        <taxon>Pseudomonadati</taxon>
        <taxon>Pseudomonadota</taxon>
        <taxon>Betaproteobacteria</taxon>
        <taxon>Burkholderiales</taxon>
        <taxon>Xylophilus</taxon>
    </lineage>
</organism>
<dbReference type="AlphaFoldDB" id="A0A857J8M9"/>
<accession>A0A857J8M9</accession>
<protein>
    <recommendedName>
        <fullName evidence="3">HK97 gp10 family phage protein</fullName>
    </recommendedName>
</protein>
<dbReference type="InterPro" id="IPR010064">
    <property type="entry name" value="HK97-gp10_tail"/>
</dbReference>